<comment type="caution">
    <text evidence="1">The sequence shown here is derived from an EMBL/GenBank/DDBJ whole genome shotgun (WGS) entry which is preliminary data.</text>
</comment>
<dbReference type="Proteomes" id="UP000440732">
    <property type="component" value="Unassembled WGS sequence"/>
</dbReference>
<dbReference type="SUPFAM" id="SSF56024">
    <property type="entry name" value="Phospholipase D/nuclease"/>
    <property type="match status" value="1"/>
</dbReference>
<gene>
    <name evidence="1" type="ORF">PF006_g1942</name>
</gene>
<sequence>MWCGLELEVRILRDKHLCSSSSTELEAIVELAKAGAKVKHLRSYSMHIKMLCVDNSNCWSGSGNFGEAGVVVVTVGQVEVGKSAETPKHFNCAAGDGWRSLATSLAFGAEKSPGDEGGRLCSAARRQSSVTLWCGAGNGGLLGLAAL</sequence>
<proteinExistence type="predicted"/>
<protein>
    <recommendedName>
        <fullName evidence="3">Phospholipase D-like domain-containing protein</fullName>
    </recommendedName>
</protein>
<evidence type="ECO:0008006" key="3">
    <source>
        <dbReference type="Google" id="ProtNLM"/>
    </source>
</evidence>
<accession>A0A6A3UR14</accession>
<evidence type="ECO:0000313" key="2">
    <source>
        <dbReference type="Proteomes" id="UP000440732"/>
    </source>
</evidence>
<dbReference type="EMBL" id="QXGA01000051">
    <property type="protein sequence ID" value="KAE9154016.1"/>
    <property type="molecule type" value="Genomic_DNA"/>
</dbReference>
<dbReference type="AlphaFoldDB" id="A0A6A3UR14"/>
<organism evidence="1 2">
    <name type="scientific">Phytophthora fragariae</name>
    <dbReference type="NCBI Taxonomy" id="53985"/>
    <lineage>
        <taxon>Eukaryota</taxon>
        <taxon>Sar</taxon>
        <taxon>Stramenopiles</taxon>
        <taxon>Oomycota</taxon>
        <taxon>Peronosporomycetes</taxon>
        <taxon>Peronosporales</taxon>
        <taxon>Peronosporaceae</taxon>
        <taxon>Phytophthora</taxon>
    </lineage>
</organism>
<evidence type="ECO:0000313" key="1">
    <source>
        <dbReference type="EMBL" id="KAE9154016.1"/>
    </source>
</evidence>
<reference evidence="1 2" key="1">
    <citation type="submission" date="2018-08" db="EMBL/GenBank/DDBJ databases">
        <title>Genomic investigation of the strawberry pathogen Phytophthora fragariae indicates pathogenicity is determined by transcriptional variation in three key races.</title>
        <authorList>
            <person name="Adams T.M."/>
            <person name="Armitage A.D."/>
            <person name="Sobczyk M.K."/>
            <person name="Bates H.J."/>
            <person name="Dunwell J.M."/>
            <person name="Nellist C.F."/>
            <person name="Harrison R.J."/>
        </authorList>
    </citation>
    <scope>NUCLEOTIDE SEQUENCE [LARGE SCALE GENOMIC DNA]</scope>
    <source>
        <strain evidence="1 2">NOV-5</strain>
    </source>
</reference>
<name>A0A6A3UR14_9STRA</name>
<dbReference type="Gene3D" id="3.30.870.10">
    <property type="entry name" value="Endonuclease Chain A"/>
    <property type="match status" value="1"/>
</dbReference>